<organism evidence="2 3">
    <name type="scientific">Methylibium petroleiphilum (strain ATCC BAA-1232 / LMG 22953 / PM1)</name>
    <dbReference type="NCBI Taxonomy" id="420662"/>
    <lineage>
        <taxon>Bacteria</taxon>
        <taxon>Pseudomonadati</taxon>
        <taxon>Pseudomonadota</taxon>
        <taxon>Betaproteobacteria</taxon>
        <taxon>Burkholderiales</taxon>
        <taxon>Sphaerotilaceae</taxon>
        <taxon>Methylibium</taxon>
    </lineage>
</organism>
<proteinExistence type="predicted"/>
<evidence type="ECO:0000313" key="3">
    <source>
        <dbReference type="Proteomes" id="UP000000366"/>
    </source>
</evidence>
<protein>
    <submittedName>
        <fullName evidence="2">Uncharacterized protein</fullName>
    </submittedName>
</protein>
<dbReference type="HOGENOM" id="CLU_1615830_0_0_4"/>
<feature type="region of interest" description="Disordered" evidence="1">
    <location>
        <begin position="34"/>
        <end position="113"/>
    </location>
</feature>
<keyword evidence="3" id="KW-1185">Reference proteome</keyword>
<dbReference type="KEGG" id="mpt:Mpe_A2329"/>
<evidence type="ECO:0000256" key="1">
    <source>
        <dbReference type="SAM" id="MobiDB-lite"/>
    </source>
</evidence>
<gene>
    <name evidence="2" type="ordered locus">Mpe_A2329</name>
</gene>
<dbReference type="Proteomes" id="UP000000366">
    <property type="component" value="Chromosome"/>
</dbReference>
<dbReference type="AlphaFoldDB" id="A2SI96"/>
<feature type="compositionally biased region" description="Basic and acidic residues" evidence="1">
    <location>
        <begin position="47"/>
        <end position="63"/>
    </location>
</feature>
<accession>A2SI96</accession>
<reference evidence="2 3" key="1">
    <citation type="journal article" date="2007" name="J. Bacteriol.">
        <title>Whole-genome analysis of the methyl tert-butyl ether-degrading beta-proteobacterium Methylibium petroleiphilum PM1.</title>
        <authorList>
            <person name="Kane S.R."/>
            <person name="Chakicherla A.Y."/>
            <person name="Chain P.S.G."/>
            <person name="Schmidt R."/>
            <person name="Shin M.W."/>
            <person name="Legler T.C."/>
            <person name="Scow K.M."/>
            <person name="Larimer F.W."/>
            <person name="Lucas S.M."/>
            <person name="Richardson P.M."/>
            <person name="Hristova K.R."/>
        </authorList>
    </citation>
    <scope>NUCLEOTIDE SEQUENCE [LARGE SCALE GENOMIC DNA]</scope>
    <source>
        <strain evidence="3">ATCC BAA-1232 / LMG 22953 / PM1</strain>
    </source>
</reference>
<evidence type="ECO:0000313" key="2">
    <source>
        <dbReference type="EMBL" id="ABM95285.1"/>
    </source>
</evidence>
<dbReference type="STRING" id="420662.Mpe_A2329"/>
<dbReference type="Gene3D" id="3.30.420.270">
    <property type="match status" value="1"/>
</dbReference>
<dbReference type="eggNOG" id="COG0848">
    <property type="taxonomic scope" value="Bacteria"/>
</dbReference>
<dbReference type="EMBL" id="CP000555">
    <property type="protein sequence ID" value="ABM95285.1"/>
    <property type="molecule type" value="Genomic_DNA"/>
</dbReference>
<feature type="compositionally biased region" description="Basic and acidic residues" evidence="1">
    <location>
        <begin position="77"/>
        <end position="93"/>
    </location>
</feature>
<name>A2SI96_METPP</name>
<sequence length="201" mass="22050">MKPIKPDVANLSVTTHGSVFWNDERMGDEQLAQRLQASAPRQPQPEDFIRGDRLVDLRARRPGDGGYAEVRGVGAGLRDRPGHDRGEPKDPPMKLHRHARPDAGVSSSAAPIANSDTRERLRAVLGTPADLPALRTQHRLRGPGSQERLRHIAWPPALAWQQQTWPSAFSVRLCAPASSARVGDGLPTGMSASTRCNRRRC</sequence>